<evidence type="ECO:0000313" key="19">
    <source>
        <dbReference type="Proteomes" id="UP000189462"/>
    </source>
</evidence>
<dbReference type="AlphaFoldDB" id="A0A1V3NNL5"/>
<keyword evidence="6 17" id="KW-0328">Glycosyltransferase</keyword>
<accession>A0A1V3NNL5</accession>
<protein>
    <recommendedName>
        <fullName evidence="17">Probable peptidoglycan glycosyltransferase FtsW</fullName>
        <shortName evidence="17">PGT</shortName>
        <ecNumber evidence="17">2.4.99.28</ecNumber>
    </recommendedName>
    <alternativeName>
        <fullName evidence="17">Cell division protein FtsW</fullName>
    </alternativeName>
    <alternativeName>
        <fullName evidence="17">Cell wall polymerase</fullName>
    </alternativeName>
    <alternativeName>
        <fullName evidence="17">Peptidoglycan polymerase</fullName>
        <shortName evidence="17">PG polymerase</shortName>
    </alternativeName>
</protein>
<dbReference type="HAMAP" id="MF_00913">
    <property type="entry name" value="PGT_FtsW_proteobact"/>
    <property type="match status" value="1"/>
</dbReference>
<dbReference type="InterPro" id="IPR013437">
    <property type="entry name" value="FtsW"/>
</dbReference>
<evidence type="ECO:0000256" key="6">
    <source>
        <dbReference type="ARBA" id="ARBA00022676"/>
    </source>
</evidence>
<keyword evidence="4 17" id="KW-0997">Cell inner membrane</keyword>
<dbReference type="Pfam" id="PF01098">
    <property type="entry name" value="FTSW_RODA_SPOVE"/>
    <property type="match status" value="1"/>
</dbReference>
<keyword evidence="5 17" id="KW-0132">Cell division</keyword>
<feature type="transmembrane region" description="Helical" evidence="17">
    <location>
        <begin position="182"/>
        <end position="199"/>
    </location>
</feature>
<dbReference type="RefSeq" id="WP_077277979.1">
    <property type="nucleotide sequence ID" value="NZ_MVBK01000027.1"/>
</dbReference>
<comment type="similarity">
    <text evidence="15 17">Belongs to the SEDS family. FtsW subfamily.</text>
</comment>
<dbReference type="OrthoDB" id="9768187at2"/>
<keyword evidence="8 17" id="KW-0812">Transmembrane</keyword>
<feature type="transmembrane region" description="Helical" evidence="17">
    <location>
        <begin position="358"/>
        <end position="377"/>
    </location>
</feature>
<dbReference type="NCBIfam" id="TIGR02614">
    <property type="entry name" value="ftsW"/>
    <property type="match status" value="1"/>
</dbReference>
<keyword evidence="10 17" id="KW-0573">Peptidoglycan synthesis</keyword>
<dbReference type="GO" id="GO:0005886">
    <property type="term" value="C:plasma membrane"/>
    <property type="evidence" value="ECO:0007669"/>
    <property type="project" value="UniProtKB-SubCell"/>
</dbReference>
<evidence type="ECO:0000256" key="16">
    <source>
        <dbReference type="ARBA" id="ARBA00049902"/>
    </source>
</evidence>
<feature type="transmembrane region" description="Helical" evidence="17">
    <location>
        <begin position="87"/>
        <end position="114"/>
    </location>
</feature>
<dbReference type="GO" id="GO:0008360">
    <property type="term" value="P:regulation of cell shape"/>
    <property type="evidence" value="ECO:0007669"/>
    <property type="project" value="UniProtKB-KW"/>
</dbReference>
<keyword evidence="19" id="KW-1185">Reference proteome</keyword>
<evidence type="ECO:0000256" key="8">
    <source>
        <dbReference type="ARBA" id="ARBA00022692"/>
    </source>
</evidence>
<dbReference type="GO" id="GO:0008955">
    <property type="term" value="F:peptidoglycan glycosyltransferase activity"/>
    <property type="evidence" value="ECO:0007669"/>
    <property type="project" value="UniProtKB-UniRule"/>
</dbReference>
<comment type="subcellular location">
    <subcellularLocation>
        <location evidence="17">Cell inner membrane</location>
        <topology evidence="17">Multi-pass membrane protein</topology>
    </subcellularLocation>
    <subcellularLocation>
        <location evidence="1">Cell membrane</location>
        <topology evidence="1">Multi-pass membrane protein</topology>
    </subcellularLocation>
    <text evidence="17">Localizes to the division septum.</text>
</comment>
<keyword evidence="11 17" id="KW-1133">Transmembrane helix</keyword>
<feature type="transmembrane region" description="Helical" evidence="17">
    <location>
        <begin position="26"/>
        <end position="50"/>
    </location>
</feature>
<feature type="transmembrane region" description="Helical" evidence="17">
    <location>
        <begin position="62"/>
        <end position="80"/>
    </location>
</feature>
<feature type="transmembrane region" description="Helical" evidence="17">
    <location>
        <begin position="280"/>
        <end position="306"/>
    </location>
</feature>
<evidence type="ECO:0000256" key="5">
    <source>
        <dbReference type="ARBA" id="ARBA00022618"/>
    </source>
</evidence>
<evidence type="ECO:0000256" key="14">
    <source>
        <dbReference type="ARBA" id="ARBA00023316"/>
    </source>
</evidence>
<evidence type="ECO:0000256" key="9">
    <source>
        <dbReference type="ARBA" id="ARBA00022960"/>
    </source>
</evidence>
<feature type="transmembrane region" description="Helical" evidence="17">
    <location>
        <begin position="159"/>
        <end position="176"/>
    </location>
</feature>
<feature type="transmembrane region" description="Helical" evidence="17">
    <location>
        <begin position="126"/>
        <end position="147"/>
    </location>
</feature>
<dbReference type="EMBL" id="MVBK01000027">
    <property type="protein sequence ID" value="OOG26458.1"/>
    <property type="molecule type" value="Genomic_DNA"/>
</dbReference>
<keyword evidence="7 17" id="KW-0808">Transferase</keyword>
<reference evidence="18 19" key="1">
    <citation type="submission" date="2017-02" db="EMBL/GenBank/DDBJ databases">
        <title>Genomic diversity within the haloalkaliphilic genus Thioalkalivibrio.</title>
        <authorList>
            <person name="Ahn A.-C."/>
            <person name="Meier-Kolthoff J."/>
            <person name="Overmars L."/>
            <person name="Richter M."/>
            <person name="Woyke T."/>
            <person name="Sorokin D.Y."/>
            <person name="Muyzer G."/>
        </authorList>
    </citation>
    <scope>NUCLEOTIDE SEQUENCE [LARGE SCALE GENOMIC DNA]</scope>
    <source>
        <strain evidence="18 19">ALJD</strain>
    </source>
</reference>
<gene>
    <name evidence="17" type="primary">ftsW</name>
    <name evidence="18" type="ORF">B1C78_04665</name>
</gene>
<feature type="transmembrane region" description="Helical" evidence="17">
    <location>
        <begin position="318"/>
        <end position="338"/>
    </location>
</feature>
<keyword evidence="3 17" id="KW-1003">Cell membrane</keyword>
<dbReference type="GO" id="GO:0032153">
    <property type="term" value="C:cell division site"/>
    <property type="evidence" value="ECO:0007669"/>
    <property type="project" value="UniProtKB-UniRule"/>
</dbReference>
<evidence type="ECO:0000256" key="1">
    <source>
        <dbReference type="ARBA" id="ARBA00004651"/>
    </source>
</evidence>
<comment type="catalytic activity">
    <reaction evidence="16 17">
        <text>[GlcNAc-(1-&gt;4)-Mur2Ac(oyl-L-Ala-gamma-D-Glu-L-Lys-D-Ala-D-Ala)](n)-di-trans,octa-cis-undecaprenyl diphosphate + beta-D-GlcNAc-(1-&gt;4)-Mur2Ac(oyl-L-Ala-gamma-D-Glu-L-Lys-D-Ala-D-Ala)-di-trans,octa-cis-undecaprenyl diphosphate = [GlcNAc-(1-&gt;4)-Mur2Ac(oyl-L-Ala-gamma-D-Glu-L-Lys-D-Ala-D-Ala)](n+1)-di-trans,octa-cis-undecaprenyl diphosphate + di-trans,octa-cis-undecaprenyl diphosphate + H(+)</text>
        <dbReference type="Rhea" id="RHEA:23708"/>
        <dbReference type="Rhea" id="RHEA-COMP:9602"/>
        <dbReference type="Rhea" id="RHEA-COMP:9603"/>
        <dbReference type="ChEBI" id="CHEBI:15378"/>
        <dbReference type="ChEBI" id="CHEBI:58405"/>
        <dbReference type="ChEBI" id="CHEBI:60033"/>
        <dbReference type="ChEBI" id="CHEBI:78435"/>
        <dbReference type="EC" id="2.4.99.28"/>
    </reaction>
</comment>
<keyword evidence="14 17" id="KW-0961">Cell wall biogenesis/degradation</keyword>
<name>A0A1V3NNL5_9GAMM</name>
<proteinExistence type="inferred from homology"/>
<evidence type="ECO:0000256" key="13">
    <source>
        <dbReference type="ARBA" id="ARBA00023306"/>
    </source>
</evidence>
<dbReference type="PROSITE" id="PS00428">
    <property type="entry name" value="FTSW_RODA_SPOVE"/>
    <property type="match status" value="1"/>
</dbReference>
<evidence type="ECO:0000256" key="17">
    <source>
        <dbReference type="HAMAP-Rule" id="MF_00913"/>
    </source>
</evidence>
<evidence type="ECO:0000256" key="3">
    <source>
        <dbReference type="ARBA" id="ARBA00022475"/>
    </source>
</evidence>
<evidence type="ECO:0000256" key="15">
    <source>
        <dbReference type="ARBA" id="ARBA00038053"/>
    </source>
</evidence>
<evidence type="ECO:0000256" key="4">
    <source>
        <dbReference type="ARBA" id="ARBA00022519"/>
    </source>
</evidence>
<dbReference type="PANTHER" id="PTHR30474">
    <property type="entry name" value="CELL CYCLE PROTEIN"/>
    <property type="match status" value="1"/>
</dbReference>
<feature type="transmembrane region" description="Helical" evidence="17">
    <location>
        <begin position="206"/>
        <end position="226"/>
    </location>
</feature>
<dbReference type="GO" id="GO:0015648">
    <property type="term" value="F:lipid-linked peptidoglycan transporter activity"/>
    <property type="evidence" value="ECO:0007669"/>
    <property type="project" value="TreeGrafter"/>
</dbReference>
<evidence type="ECO:0000313" key="18">
    <source>
        <dbReference type="EMBL" id="OOG26458.1"/>
    </source>
</evidence>
<dbReference type="PANTHER" id="PTHR30474:SF2">
    <property type="entry name" value="PEPTIDOGLYCAN GLYCOSYLTRANSFERASE FTSW-RELATED"/>
    <property type="match status" value="1"/>
</dbReference>
<keyword evidence="13 17" id="KW-0131">Cell cycle</keyword>
<dbReference type="EC" id="2.4.99.28" evidence="17"/>
<dbReference type="Proteomes" id="UP000189462">
    <property type="component" value="Unassembled WGS sequence"/>
</dbReference>
<dbReference type="InterPro" id="IPR018365">
    <property type="entry name" value="Cell_cycle_FtsW-rel_CS"/>
</dbReference>
<evidence type="ECO:0000256" key="7">
    <source>
        <dbReference type="ARBA" id="ARBA00022679"/>
    </source>
</evidence>
<dbReference type="STRING" id="108003.B1C78_04665"/>
<dbReference type="GO" id="GO:0043093">
    <property type="term" value="P:FtsZ-dependent cytokinesis"/>
    <property type="evidence" value="ECO:0007669"/>
    <property type="project" value="UniProtKB-UniRule"/>
</dbReference>
<organism evidence="18 19">
    <name type="scientific">Thioalkalivibrio denitrificans</name>
    <dbReference type="NCBI Taxonomy" id="108003"/>
    <lineage>
        <taxon>Bacteria</taxon>
        <taxon>Pseudomonadati</taxon>
        <taxon>Pseudomonadota</taxon>
        <taxon>Gammaproteobacteria</taxon>
        <taxon>Chromatiales</taxon>
        <taxon>Ectothiorhodospiraceae</taxon>
        <taxon>Thioalkalivibrio</taxon>
    </lineage>
</organism>
<evidence type="ECO:0000256" key="12">
    <source>
        <dbReference type="ARBA" id="ARBA00023136"/>
    </source>
</evidence>
<dbReference type="GO" id="GO:0071555">
    <property type="term" value="P:cell wall organization"/>
    <property type="evidence" value="ECO:0007669"/>
    <property type="project" value="UniProtKB-KW"/>
</dbReference>
<evidence type="ECO:0000256" key="10">
    <source>
        <dbReference type="ARBA" id="ARBA00022984"/>
    </source>
</evidence>
<keyword evidence="9 17" id="KW-0133">Cell shape</keyword>
<comment type="function">
    <text evidence="17">Peptidoglycan polymerase that is essential for cell division.</text>
</comment>
<evidence type="ECO:0000256" key="11">
    <source>
        <dbReference type="ARBA" id="ARBA00022989"/>
    </source>
</evidence>
<dbReference type="UniPathway" id="UPA00219"/>
<dbReference type="GO" id="GO:0009252">
    <property type="term" value="P:peptidoglycan biosynthetic process"/>
    <property type="evidence" value="ECO:0007669"/>
    <property type="project" value="UniProtKB-UniRule"/>
</dbReference>
<comment type="caution">
    <text evidence="18">The sequence shown here is derived from an EMBL/GenBank/DDBJ whole genome shotgun (WGS) entry which is preliminary data.</text>
</comment>
<dbReference type="InterPro" id="IPR001182">
    <property type="entry name" value="FtsW/RodA"/>
</dbReference>
<evidence type="ECO:0000256" key="2">
    <source>
        <dbReference type="ARBA" id="ARBA00004752"/>
    </source>
</evidence>
<sequence length="401" mass="42831">MSAVDIQASRDAAEQLRVQLAQRLDLTLVVCVAALLGIGLVMVASASVGIAERHMDNPFYFLYRQALYVLLGLAAAALMYRIRLAYWLAATALLLALTFVLLAVLLIPGVGITVNGSTRWLSLGLFNLQVSEVVKLLITLYMAGYLCRHGRAVREQFSGFLRPMLVLGGVAVLLLAQPDFGAAVVLMAIGLTLLFLGGARLWQFALLLGTVGVALVALAVTTPYRMARLTAFVDPWTDPFNSGFQLTQSLIAIGSGSWFGAGLGASVQKLFYLPEAHNDFLFAVLAEELGLAGVTVVVLLFGLFLWRSFAIARAAEAAGHTFGAYLAYGIGVWISLQAFVNMGVNMGLLPTKGLTLPFMSYGGSSMLVSCAAVGLLLRVHRETVETGALRGSRPLRARSAS</sequence>
<comment type="pathway">
    <text evidence="2 17">Cell wall biogenesis; peptidoglycan biosynthesis.</text>
</comment>
<keyword evidence="12 17" id="KW-0472">Membrane</keyword>